<accession>A0A1L0DL84</accession>
<gene>
    <name evidence="1" type="ORF">SAMEA4029009_CIC11G00000002256</name>
</gene>
<name>A0A1L0DL84_9ASCO</name>
<evidence type="ECO:0000313" key="1">
    <source>
        <dbReference type="EMBL" id="SGZ56640.1"/>
    </source>
</evidence>
<organism evidence="1 2">
    <name type="scientific">Sungouiella intermedia</name>
    <dbReference type="NCBI Taxonomy" id="45354"/>
    <lineage>
        <taxon>Eukaryota</taxon>
        <taxon>Fungi</taxon>
        <taxon>Dikarya</taxon>
        <taxon>Ascomycota</taxon>
        <taxon>Saccharomycotina</taxon>
        <taxon>Pichiomycetes</taxon>
        <taxon>Metschnikowiaceae</taxon>
        <taxon>Sungouiella</taxon>
    </lineage>
</organism>
<evidence type="ECO:0000313" key="2">
    <source>
        <dbReference type="Proteomes" id="UP000182259"/>
    </source>
</evidence>
<proteinExistence type="predicted"/>
<dbReference type="Proteomes" id="UP000182259">
    <property type="component" value="Chromosome V"/>
</dbReference>
<protein>
    <submittedName>
        <fullName evidence="1">CIC11C00000002256</fullName>
    </submittedName>
</protein>
<dbReference type="AlphaFoldDB" id="A0A1L0DL84"/>
<sequence>MPMRCNLLILQKVVEYLKVEDVGFEIEWLPLSHLYNDGGGIHELRKVPISIRPYTSSKAILDML</sequence>
<reference evidence="1 2" key="1">
    <citation type="submission" date="2016-10" db="EMBL/GenBank/DDBJ databases">
        <authorList>
            <person name="de Groot N.N."/>
        </authorList>
    </citation>
    <scope>NUCLEOTIDE SEQUENCE [LARGE SCALE GENOMIC DNA]</scope>
    <source>
        <strain evidence="1 2">PYCC 4715</strain>
    </source>
</reference>
<dbReference type="EMBL" id="LT635768">
    <property type="protein sequence ID" value="SGZ56640.1"/>
    <property type="molecule type" value="Genomic_DNA"/>
</dbReference>